<feature type="region of interest" description="Disordered" evidence="1">
    <location>
        <begin position="1"/>
        <end position="58"/>
    </location>
</feature>
<feature type="domain" description="Hypervirulence associated protein TUDOR" evidence="2">
    <location>
        <begin position="14"/>
        <end position="72"/>
    </location>
</feature>
<proteinExistence type="predicted"/>
<protein>
    <recommendedName>
        <fullName evidence="2">Hypervirulence associated protein TUDOR domain-containing protein</fullName>
    </recommendedName>
</protein>
<accession>A0A081CB55</accession>
<keyword evidence="4" id="KW-1185">Reference proteome</keyword>
<dbReference type="GeneID" id="26303129"/>
<gene>
    <name evidence="3" type="ORF">PAN0_004d2110</name>
</gene>
<feature type="compositionally biased region" description="Basic and acidic residues" evidence="1">
    <location>
        <begin position="1"/>
        <end position="12"/>
    </location>
</feature>
<reference evidence="4" key="1">
    <citation type="journal article" date="2014" name="Genome Announc.">
        <title>Draft Genome Sequence of the Yeast Pseudozyma antarctica Type Strain JCM10317, a Producer of the Glycolipid Biosurfactants, Mannosylerythritol Lipids.</title>
        <authorList>
            <person name="Saika A."/>
            <person name="Koike H."/>
            <person name="Hori T."/>
            <person name="Fukuoka T."/>
            <person name="Sato S."/>
            <person name="Habe H."/>
            <person name="Kitamoto D."/>
            <person name="Morita T."/>
        </authorList>
    </citation>
    <scope>NUCLEOTIDE SEQUENCE [LARGE SCALE GENOMIC DNA]</scope>
    <source>
        <strain evidence="4">JCM 10317</strain>
    </source>
</reference>
<name>A0A081CB55_PSEA2</name>
<dbReference type="EMBL" id="DF830071">
    <property type="protein sequence ID" value="GAK63901.1"/>
    <property type="molecule type" value="Genomic_DNA"/>
</dbReference>
<organism evidence="3 4">
    <name type="scientific">Pseudozyma antarctica</name>
    <name type="common">Yeast</name>
    <name type="synonym">Candida antarctica</name>
    <dbReference type="NCBI Taxonomy" id="84753"/>
    <lineage>
        <taxon>Eukaryota</taxon>
        <taxon>Fungi</taxon>
        <taxon>Dikarya</taxon>
        <taxon>Basidiomycota</taxon>
        <taxon>Ustilaginomycotina</taxon>
        <taxon>Ustilaginomycetes</taxon>
        <taxon>Ustilaginales</taxon>
        <taxon>Ustilaginaceae</taxon>
        <taxon>Moesziomyces</taxon>
    </lineage>
</organism>
<evidence type="ECO:0000256" key="1">
    <source>
        <dbReference type="SAM" id="MobiDB-lite"/>
    </source>
</evidence>
<evidence type="ECO:0000313" key="3">
    <source>
        <dbReference type="EMBL" id="GAK63901.1"/>
    </source>
</evidence>
<evidence type="ECO:0000313" key="4">
    <source>
        <dbReference type="Proteomes" id="UP000053758"/>
    </source>
</evidence>
<sequence length="95" mass="10028">MTGGKKDAHNLSEGDEVSWKWGSQHPSGTVKEVVDGEAQAKTKKGSTITKDGSKDDPAVVIETANGNNAVKSVEYPPRPPLECRLGLGSIETCCC</sequence>
<dbReference type="RefSeq" id="XP_014657541.1">
    <property type="nucleotide sequence ID" value="XM_014802055.1"/>
</dbReference>
<dbReference type="InterPro" id="IPR021331">
    <property type="entry name" value="Hva1_TUDOR"/>
</dbReference>
<dbReference type="HOGENOM" id="CLU_2372565_0_0_1"/>
<dbReference type="Pfam" id="PF11160">
    <property type="entry name" value="Hva1_TUDOR"/>
    <property type="match status" value="1"/>
</dbReference>
<dbReference type="Proteomes" id="UP000053758">
    <property type="component" value="Unassembled WGS sequence"/>
</dbReference>
<dbReference type="AlphaFoldDB" id="A0A081CB55"/>
<dbReference type="Gene3D" id="2.30.30.1060">
    <property type="match status" value="1"/>
</dbReference>
<evidence type="ECO:0000259" key="2">
    <source>
        <dbReference type="Pfam" id="PF11160"/>
    </source>
</evidence>